<keyword evidence="3" id="KW-0812">Transmembrane</keyword>
<keyword evidence="3" id="KW-1133">Transmembrane helix</keyword>
<feature type="short sequence motif" description="GXSXG" evidence="2">
    <location>
        <begin position="81"/>
        <end position="85"/>
    </location>
</feature>
<dbReference type="SUPFAM" id="SSF52151">
    <property type="entry name" value="FabD/lysophospholipase-like"/>
    <property type="match status" value="1"/>
</dbReference>
<proteinExistence type="predicted"/>
<gene>
    <name evidence="5" type="ORF">F993_00060</name>
</gene>
<feature type="short sequence motif" description="DGA/G" evidence="2">
    <location>
        <begin position="301"/>
        <end position="303"/>
    </location>
</feature>
<evidence type="ECO:0000256" key="1">
    <source>
        <dbReference type="ARBA" id="ARBA00023098"/>
    </source>
</evidence>
<dbReference type="PROSITE" id="PS51635">
    <property type="entry name" value="PNPLA"/>
    <property type="match status" value="1"/>
</dbReference>
<evidence type="ECO:0000256" key="3">
    <source>
        <dbReference type="SAM" id="Phobius"/>
    </source>
</evidence>
<dbReference type="InterPro" id="IPR002641">
    <property type="entry name" value="PNPLA_dom"/>
</dbReference>
<keyword evidence="2" id="KW-0378">Hydrolase</keyword>
<protein>
    <recommendedName>
        <fullName evidence="4">PNPLA domain-containing protein</fullName>
    </recommendedName>
</protein>
<feature type="transmembrane region" description="Helical" evidence="3">
    <location>
        <begin position="47"/>
        <end position="67"/>
    </location>
</feature>
<keyword evidence="1 2" id="KW-0443">Lipid metabolism</keyword>
<keyword evidence="6" id="KW-1185">Reference proteome</keyword>
<reference evidence="5 6" key="1">
    <citation type="submission" date="2013-02" db="EMBL/GenBank/DDBJ databases">
        <title>The Genome Sequence of Acinetobacter sp. NIPH 809.</title>
        <authorList>
            <consortium name="The Broad Institute Genome Sequencing Platform"/>
            <consortium name="The Broad Institute Genome Sequencing Center for Infectious Disease"/>
            <person name="Cerqueira G."/>
            <person name="Feldgarden M."/>
            <person name="Courvalin P."/>
            <person name="Perichon B."/>
            <person name="Grillot-Courvalin C."/>
            <person name="Clermont D."/>
            <person name="Rocha E."/>
            <person name="Yoon E.-J."/>
            <person name="Nemec A."/>
            <person name="Walker B."/>
            <person name="Young S.K."/>
            <person name="Zeng Q."/>
            <person name="Gargeya S."/>
            <person name="Fitzgerald M."/>
            <person name="Haas B."/>
            <person name="Abouelleil A."/>
            <person name="Alvarado L."/>
            <person name="Arachchi H.M."/>
            <person name="Berlin A.M."/>
            <person name="Chapman S.B."/>
            <person name="Dewar J."/>
            <person name="Goldberg J."/>
            <person name="Griggs A."/>
            <person name="Gujja S."/>
            <person name="Hansen M."/>
            <person name="Howarth C."/>
            <person name="Imamovic A."/>
            <person name="Larimer J."/>
            <person name="McCowan C."/>
            <person name="Murphy C."/>
            <person name="Neiman D."/>
            <person name="Pearson M."/>
            <person name="Priest M."/>
            <person name="Roberts A."/>
            <person name="Saif S."/>
            <person name="Shea T."/>
            <person name="Sisk P."/>
            <person name="Sykes S."/>
            <person name="Wortman J."/>
            <person name="Nusbaum C."/>
            <person name="Birren B."/>
        </authorList>
    </citation>
    <scope>NUCLEOTIDE SEQUENCE [LARGE SCALE GENOMIC DNA]</scope>
    <source>
        <strain evidence="5 6">NIPH 809</strain>
    </source>
</reference>
<dbReference type="RefSeq" id="WP_004651984.1">
    <property type="nucleotide sequence ID" value="NZ_KB849177.1"/>
</dbReference>
<dbReference type="InterPro" id="IPR052580">
    <property type="entry name" value="Lipid_Hydrolase"/>
</dbReference>
<dbReference type="PANTHER" id="PTHR46394:SF1">
    <property type="entry name" value="PNPLA DOMAIN-CONTAINING PROTEIN"/>
    <property type="match status" value="1"/>
</dbReference>
<dbReference type="InterPro" id="IPR016035">
    <property type="entry name" value="Acyl_Trfase/lysoPLipase"/>
</dbReference>
<dbReference type="Gene3D" id="3.40.1090.10">
    <property type="entry name" value="Cytosolic phospholipase A2 catalytic domain"/>
    <property type="match status" value="1"/>
</dbReference>
<comment type="caution">
    <text evidence="5">The sequence shown here is derived from an EMBL/GenBank/DDBJ whole genome shotgun (WGS) entry which is preliminary data.</text>
</comment>
<dbReference type="Pfam" id="PF01734">
    <property type="entry name" value="Patatin"/>
    <property type="match status" value="1"/>
</dbReference>
<feature type="short sequence motif" description="GXGXXG" evidence="2">
    <location>
        <begin position="54"/>
        <end position="59"/>
    </location>
</feature>
<dbReference type="Proteomes" id="UP000013034">
    <property type="component" value="Unassembled WGS sequence"/>
</dbReference>
<organism evidence="5 6">
    <name type="scientific">Acinetobacter proteolyticus</name>
    <dbReference type="NCBI Taxonomy" id="1776741"/>
    <lineage>
        <taxon>Bacteria</taxon>
        <taxon>Pseudomonadati</taxon>
        <taxon>Pseudomonadota</taxon>
        <taxon>Gammaproteobacteria</taxon>
        <taxon>Moraxellales</taxon>
        <taxon>Moraxellaceae</taxon>
        <taxon>Acinetobacter</taxon>
    </lineage>
</organism>
<dbReference type="PANTHER" id="PTHR46394">
    <property type="entry name" value="ANNEXIN"/>
    <property type="match status" value="1"/>
</dbReference>
<name>A0ABN0JJ60_9GAMM</name>
<feature type="transmembrane region" description="Helical" evidence="3">
    <location>
        <begin position="73"/>
        <end position="95"/>
    </location>
</feature>
<keyword evidence="2" id="KW-0442">Lipid degradation</keyword>
<sequence>MSLMDLIKKNEAINGDGKDNKGYIEEIRMQIQNNPISDITDKDGNQYIDIVLEGGGVLGIALIGYTYTLEQAGIRFLNIAGTSAGAINALFLAALGKPDSLKSQKILEIFNEMDMKSFVDGGVFAKGLVDDIKTKDNIWTAMLPKIGLLWAEGKFSKAKLGINPGKAFEEWLGEKLKEHGVTTTNDLLQNLINPDDLQIKDPARQIDEQEYFTQNFKKNELAIVSADITTQTKVIFPKMAALYWENPLTKELPAKFVRASMSIPLFFQPLVVPDIPKDNKNCWKTLTGYEGEIPSSVHFVDGGIVSNFPIDVFHRKDRIPLCPTFGVKLGVDRNEPRKMESMGDFIGALFDTARHTSDYSFLFQNTDYQKLIAYIDTSEKFERKKLSFIEKIKPKNWFSENDLEDYHWLDFEMSDEKKLALFTLGAKTAYEFIVGNGKARKNNLDKSKKINEILPFDWATYKSIRSECRITYTQVEISKRKKIEDLSIK</sequence>
<evidence type="ECO:0000313" key="5">
    <source>
        <dbReference type="EMBL" id="ENU25286.1"/>
    </source>
</evidence>
<feature type="active site" description="Proton acceptor" evidence="2">
    <location>
        <position position="301"/>
    </location>
</feature>
<keyword evidence="3" id="KW-0472">Membrane</keyword>
<feature type="active site" description="Nucleophile" evidence="2">
    <location>
        <position position="83"/>
    </location>
</feature>
<accession>A0ABN0JJ60</accession>
<evidence type="ECO:0000313" key="6">
    <source>
        <dbReference type="Proteomes" id="UP000013034"/>
    </source>
</evidence>
<dbReference type="EMBL" id="APOI01000002">
    <property type="protein sequence ID" value="ENU25286.1"/>
    <property type="molecule type" value="Genomic_DNA"/>
</dbReference>
<evidence type="ECO:0000259" key="4">
    <source>
        <dbReference type="PROSITE" id="PS51635"/>
    </source>
</evidence>
<feature type="domain" description="PNPLA" evidence="4">
    <location>
        <begin position="50"/>
        <end position="314"/>
    </location>
</feature>
<evidence type="ECO:0000256" key="2">
    <source>
        <dbReference type="PROSITE-ProRule" id="PRU01161"/>
    </source>
</evidence>